<evidence type="ECO:0000313" key="3">
    <source>
        <dbReference type="WBParaSite" id="ACAC_0000755401-mRNA-1"/>
    </source>
</evidence>
<dbReference type="AlphaFoldDB" id="A0A0K0DB17"/>
<dbReference type="PANTHER" id="PTHR12747:SF0">
    <property type="entry name" value="ELONGATOR COMPLEX PROTEIN 1"/>
    <property type="match status" value="1"/>
</dbReference>
<name>A0A0K0DB17_ANGCA</name>
<feature type="domain" description="ELP1 alpha-solenoid" evidence="1">
    <location>
        <begin position="113"/>
        <end position="164"/>
    </location>
</feature>
<keyword evidence="2" id="KW-1185">Reference proteome</keyword>
<organism evidence="2 3">
    <name type="scientific">Angiostrongylus cantonensis</name>
    <name type="common">Rat lungworm</name>
    <dbReference type="NCBI Taxonomy" id="6313"/>
    <lineage>
        <taxon>Eukaryota</taxon>
        <taxon>Metazoa</taxon>
        <taxon>Ecdysozoa</taxon>
        <taxon>Nematoda</taxon>
        <taxon>Chromadorea</taxon>
        <taxon>Rhabditida</taxon>
        <taxon>Rhabditina</taxon>
        <taxon>Rhabditomorpha</taxon>
        <taxon>Strongyloidea</taxon>
        <taxon>Metastrongylidae</taxon>
        <taxon>Angiostrongylus</taxon>
    </lineage>
</organism>
<dbReference type="PANTHER" id="PTHR12747">
    <property type="entry name" value="ELONGATOR COMPLEX PROTEIN 1"/>
    <property type="match status" value="1"/>
</dbReference>
<dbReference type="UniPathway" id="UPA00988"/>
<dbReference type="InterPro" id="IPR056167">
    <property type="entry name" value="A-sol_ELP1"/>
</dbReference>
<dbReference type="GO" id="GO:0002926">
    <property type="term" value="P:tRNA wobble base 5-methoxycarbonylmethyl-2-thiouridinylation"/>
    <property type="evidence" value="ECO:0007669"/>
    <property type="project" value="TreeGrafter"/>
</dbReference>
<proteinExistence type="predicted"/>
<reference evidence="2" key="1">
    <citation type="submission" date="2012-09" db="EMBL/GenBank/DDBJ databases">
        <authorList>
            <person name="Martin A.A."/>
        </authorList>
    </citation>
    <scope>NUCLEOTIDE SEQUENCE</scope>
</reference>
<dbReference type="GO" id="GO:0005829">
    <property type="term" value="C:cytosol"/>
    <property type="evidence" value="ECO:0007669"/>
    <property type="project" value="TreeGrafter"/>
</dbReference>
<evidence type="ECO:0000313" key="2">
    <source>
        <dbReference type="Proteomes" id="UP000035642"/>
    </source>
</evidence>
<dbReference type="Proteomes" id="UP000035642">
    <property type="component" value="Unassembled WGS sequence"/>
</dbReference>
<accession>A0A0K0DB17</accession>
<protein>
    <submittedName>
        <fullName evidence="3">FAT domain-containing protein</fullName>
    </submittedName>
</protein>
<dbReference type="Pfam" id="PF23925">
    <property type="entry name" value="A-sol_ELP1"/>
    <property type="match status" value="2"/>
</dbReference>
<dbReference type="WBParaSite" id="ACAC_0000755401-mRNA-1">
    <property type="protein sequence ID" value="ACAC_0000755401-mRNA-1"/>
    <property type="gene ID" value="ACAC_0000755401"/>
</dbReference>
<sequence>MIMQRNCSQFSERSVELGSNLVACNSYGVNVIMQMPRGNLETIHPRLFVIRVIKQLIDEQNYSEAIKSMRKHRIDMNLIVDYKPDVILSFFNICVNYLVRVNYSVNDEQRDDYTRKWLHHIRFFVNETKLFSAALSTYDLSLTLQVAEMSNRDPKEYVPLLNELRKVEPDDYRKFRIDMVREDWKSALTHLSRLDDKWNEAMALIREKQLYSAALIIYKNSSRFKVTFNSLVFLQGFIIICTGMTRKTGVSRASTTATMRKRKQIDRKKQSLKEGGEYEDSALLNVLAAHYHWLNDVLVSQLIIYIFTIYNFTQYLKRSSQRFTALSWLGGVPECRVEMQRDSFLRHGLPSPSREGA</sequence>
<dbReference type="GO" id="GO:0033588">
    <property type="term" value="C:elongator holoenzyme complex"/>
    <property type="evidence" value="ECO:0007669"/>
    <property type="project" value="InterPro"/>
</dbReference>
<dbReference type="InterPro" id="IPR006849">
    <property type="entry name" value="Elp1"/>
</dbReference>
<dbReference type="STRING" id="6313.A0A0K0DB17"/>
<evidence type="ECO:0000259" key="1">
    <source>
        <dbReference type="Pfam" id="PF23925"/>
    </source>
</evidence>
<feature type="domain" description="ELP1 alpha-solenoid" evidence="1">
    <location>
        <begin position="46"/>
        <end position="101"/>
    </location>
</feature>
<reference evidence="3" key="2">
    <citation type="submission" date="2017-02" db="UniProtKB">
        <authorList>
            <consortium name="WormBaseParasite"/>
        </authorList>
    </citation>
    <scope>IDENTIFICATION</scope>
</reference>
<dbReference type="GO" id="GO:0000049">
    <property type="term" value="F:tRNA binding"/>
    <property type="evidence" value="ECO:0007669"/>
    <property type="project" value="TreeGrafter"/>
</dbReference>